<gene>
    <name evidence="2" type="ORF">JI435_137510</name>
</gene>
<dbReference type="Gene3D" id="3.20.20.370">
    <property type="entry name" value="Glycoside hydrolase/deacetylase"/>
    <property type="match status" value="1"/>
</dbReference>
<dbReference type="Proteomes" id="UP000663193">
    <property type="component" value="Chromosome 16"/>
</dbReference>
<organism evidence="2 3">
    <name type="scientific">Phaeosphaeria nodorum (strain SN15 / ATCC MYA-4574 / FGSC 10173)</name>
    <name type="common">Glume blotch fungus</name>
    <name type="synonym">Parastagonospora nodorum</name>
    <dbReference type="NCBI Taxonomy" id="321614"/>
    <lineage>
        <taxon>Eukaryota</taxon>
        <taxon>Fungi</taxon>
        <taxon>Dikarya</taxon>
        <taxon>Ascomycota</taxon>
        <taxon>Pezizomycotina</taxon>
        <taxon>Dothideomycetes</taxon>
        <taxon>Pleosporomycetidae</taxon>
        <taxon>Pleosporales</taxon>
        <taxon>Pleosporineae</taxon>
        <taxon>Phaeosphaeriaceae</taxon>
        <taxon>Parastagonospora</taxon>
    </lineage>
</organism>
<evidence type="ECO:0000313" key="2">
    <source>
        <dbReference type="EMBL" id="QRD03889.1"/>
    </source>
</evidence>
<dbReference type="PROSITE" id="PS51677">
    <property type="entry name" value="NODB"/>
    <property type="match status" value="1"/>
</dbReference>
<dbReference type="InterPro" id="IPR002509">
    <property type="entry name" value="NODB_dom"/>
</dbReference>
<dbReference type="PANTHER" id="PTHR47561:SF1">
    <property type="entry name" value="POLYSACCHARIDE DEACETYLASE FAMILY PROTEIN (AFU_ORTHOLOGUE AFUA_6G05030)"/>
    <property type="match status" value="1"/>
</dbReference>
<accession>A0A7U2I6T9</accession>
<dbReference type="AlphaFoldDB" id="A0A7U2I6T9"/>
<protein>
    <recommendedName>
        <fullName evidence="1">NodB homology domain-containing protein</fullName>
    </recommendedName>
</protein>
<name>A0A7U2I6T9_PHANO</name>
<dbReference type="SUPFAM" id="SSF88713">
    <property type="entry name" value="Glycoside hydrolase/deacetylase"/>
    <property type="match status" value="1"/>
</dbReference>
<dbReference type="PANTHER" id="PTHR47561">
    <property type="entry name" value="POLYSACCHARIDE DEACETYLASE FAMILY PROTEIN (AFU_ORTHOLOGUE AFUA_6G05030)"/>
    <property type="match status" value="1"/>
</dbReference>
<dbReference type="OrthoDB" id="2125469at2759"/>
<dbReference type="GO" id="GO:0005975">
    <property type="term" value="P:carbohydrate metabolic process"/>
    <property type="evidence" value="ECO:0007669"/>
    <property type="project" value="InterPro"/>
</dbReference>
<keyword evidence="3" id="KW-1185">Reference proteome</keyword>
<dbReference type="EMBL" id="CP069038">
    <property type="protein sequence ID" value="QRD03889.1"/>
    <property type="molecule type" value="Genomic_DNA"/>
</dbReference>
<dbReference type="GO" id="GO:0016810">
    <property type="term" value="F:hydrolase activity, acting on carbon-nitrogen (but not peptide) bonds"/>
    <property type="evidence" value="ECO:0007669"/>
    <property type="project" value="InterPro"/>
</dbReference>
<reference evidence="3" key="1">
    <citation type="journal article" date="2021" name="BMC Genomics">
        <title>Chromosome-level genome assembly and manually-curated proteome of model necrotroph Parastagonospora nodorum Sn15 reveals a genome-wide trove of candidate effector homologs, and redundancy of virulence-related functions within an accessory chromosome.</title>
        <authorList>
            <person name="Bertazzoni S."/>
            <person name="Jones D.A.B."/>
            <person name="Phan H.T."/>
            <person name="Tan K.-C."/>
            <person name="Hane J.K."/>
        </authorList>
    </citation>
    <scope>NUCLEOTIDE SEQUENCE [LARGE SCALE GENOMIC DNA]</scope>
    <source>
        <strain evidence="3">SN15 / ATCC MYA-4574 / FGSC 10173)</strain>
    </source>
</reference>
<sequence>MPKRVLCSYGIDVDACAGWLNTKNGAPADPTNVSRGVFGATVGIDRLLKLWDKYNIKATWFTPAHSAESFPKQIRKIVDKGHEIGLHGYTHEFVSTLNEEQQRDVLKKSIDVLTNIVGKKPRGWTAPAWSTSKETVKLLEEFGIEYDHSFMHHDSQPYYLPDPSLTTYTSTDTSLPASSWMTPMSTLHPSTIVEICANWHLDDWPPFQLSLSQPSTHGFVDTAVIERLWKEQFEFLYRECPEDGSFIFPISVHPQVSGKPQVVMLHERLIEWINGHPGVEWVTMGEIVDEFKSGRIRGVEVEGGVDV</sequence>
<dbReference type="CDD" id="cd10938">
    <property type="entry name" value="CE4_HpPgdA_like"/>
    <property type="match status" value="1"/>
</dbReference>
<dbReference type="InterPro" id="IPR037950">
    <property type="entry name" value="PgdA-like"/>
</dbReference>
<feature type="domain" description="NodB homology" evidence="1">
    <location>
        <begin position="30"/>
        <end position="307"/>
    </location>
</feature>
<dbReference type="VEuPathDB" id="FungiDB:JI435_137510"/>
<dbReference type="InterPro" id="IPR011330">
    <property type="entry name" value="Glyco_hydro/deAcase_b/a-brl"/>
</dbReference>
<evidence type="ECO:0000259" key="1">
    <source>
        <dbReference type="PROSITE" id="PS51677"/>
    </source>
</evidence>
<proteinExistence type="predicted"/>
<dbReference type="Pfam" id="PF01522">
    <property type="entry name" value="Polysacc_deac_1"/>
    <property type="match status" value="1"/>
</dbReference>
<evidence type="ECO:0000313" key="3">
    <source>
        <dbReference type="Proteomes" id="UP000663193"/>
    </source>
</evidence>